<gene>
    <name evidence="5" type="ORF">GCM10017781_39490</name>
    <name evidence="6" type="ORF">HNQ07_003888</name>
</gene>
<evidence type="ECO:0000313" key="6">
    <source>
        <dbReference type="EMBL" id="MBB5378382.1"/>
    </source>
</evidence>
<accession>A0A7W8NTN4</accession>
<dbReference type="AlphaFoldDB" id="A0A7W8NTN4"/>
<feature type="domain" description="HTH gntR-type" evidence="4">
    <location>
        <begin position="21"/>
        <end position="89"/>
    </location>
</feature>
<reference evidence="8" key="2">
    <citation type="journal article" date="2019" name="Int. J. Syst. Evol. Microbiol.">
        <title>The Global Catalogue of Microorganisms (GCM) 10K type strain sequencing project: providing services to taxonomists for standard genome sequencing and annotation.</title>
        <authorList>
            <consortium name="The Broad Institute Genomics Platform"/>
            <consortium name="The Broad Institute Genome Sequencing Center for Infectious Disease"/>
            <person name="Wu L."/>
            <person name="Ma J."/>
        </authorList>
    </citation>
    <scope>NUCLEOTIDE SEQUENCE [LARGE SCALE GENOMIC DNA]</scope>
    <source>
        <strain evidence="8">CGMCC 1.18437</strain>
    </source>
</reference>
<name>A0A7W8NTN4_9DEIO</name>
<dbReference type="InterPro" id="IPR000524">
    <property type="entry name" value="Tscrpt_reg_HTH_GntR"/>
</dbReference>
<dbReference type="InterPro" id="IPR036388">
    <property type="entry name" value="WH-like_DNA-bd_sf"/>
</dbReference>
<reference evidence="6 7" key="3">
    <citation type="submission" date="2020-08" db="EMBL/GenBank/DDBJ databases">
        <title>Genomic Encyclopedia of Type Strains, Phase IV (KMG-IV): sequencing the most valuable type-strain genomes for metagenomic binning, comparative biology and taxonomic classification.</title>
        <authorList>
            <person name="Goeker M."/>
        </authorList>
    </citation>
    <scope>NUCLEOTIDE SEQUENCE [LARGE SCALE GENOMIC DNA]</scope>
    <source>
        <strain evidence="6 7">DSM 27521</strain>
    </source>
</reference>
<comment type="caution">
    <text evidence="6">The sequence shown here is derived from an EMBL/GenBank/DDBJ whole genome shotgun (WGS) entry which is preliminary data.</text>
</comment>
<dbReference type="GO" id="GO:0003677">
    <property type="term" value="F:DNA binding"/>
    <property type="evidence" value="ECO:0007669"/>
    <property type="project" value="UniProtKB-KW"/>
</dbReference>
<keyword evidence="2" id="KW-0238">DNA-binding</keyword>
<keyword evidence="1" id="KW-0805">Transcription regulation</keyword>
<sequence length="146" mass="15400">MSRDAALTDALRSALDPAGPLPPYAQLRAALAQAIERGVLRPGDPLPTVRALAADLGLAVNTVAKTYAALKHDGLTENRAGAGTTVARTAWTGGLHEREAVERWRQHTRDLLAAGVQPAALRGALDDVLALDSGARPDRDGQEERL</sequence>
<dbReference type="SMART" id="SM00345">
    <property type="entry name" value="HTH_GNTR"/>
    <property type="match status" value="1"/>
</dbReference>
<dbReference type="Gene3D" id="1.10.10.10">
    <property type="entry name" value="Winged helix-like DNA-binding domain superfamily/Winged helix DNA-binding domain"/>
    <property type="match status" value="1"/>
</dbReference>
<dbReference type="Pfam" id="PF00392">
    <property type="entry name" value="GntR"/>
    <property type="match status" value="1"/>
</dbReference>
<evidence type="ECO:0000256" key="1">
    <source>
        <dbReference type="ARBA" id="ARBA00023015"/>
    </source>
</evidence>
<keyword evidence="3" id="KW-0804">Transcription</keyword>
<keyword evidence="8" id="KW-1185">Reference proteome</keyword>
<dbReference type="PANTHER" id="PTHR38445:SF7">
    <property type="entry name" value="GNTR-FAMILY TRANSCRIPTIONAL REGULATOR"/>
    <property type="match status" value="1"/>
</dbReference>
<protein>
    <submittedName>
        <fullName evidence="6">GntR family transcriptional regulator</fullName>
    </submittedName>
</protein>
<evidence type="ECO:0000313" key="8">
    <source>
        <dbReference type="Proteomes" id="UP000619376"/>
    </source>
</evidence>
<dbReference type="GO" id="GO:0003700">
    <property type="term" value="F:DNA-binding transcription factor activity"/>
    <property type="evidence" value="ECO:0007669"/>
    <property type="project" value="InterPro"/>
</dbReference>
<dbReference type="Proteomes" id="UP000539473">
    <property type="component" value="Unassembled WGS sequence"/>
</dbReference>
<organism evidence="6 7">
    <name type="scientific">Deinococcus metalli</name>
    <dbReference type="NCBI Taxonomy" id="1141878"/>
    <lineage>
        <taxon>Bacteria</taxon>
        <taxon>Thermotogati</taxon>
        <taxon>Deinococcota</taxon>
        <taxon>Deinococci</taxon>
        <taxon>Deinococcales</taxon>
        <taxon>Deinococcaceae</taxon>
        <taxon>Deinococcus</taxon>
    </lineage>
</organism>
<evidence type="ECO:0000256" key="2">
    <source>
        <dbReference type="ARBA" id="ARBA00023125"/>
    </source>
</evidence>
<evidence type="ECO:0000313" key="5">
    <source>
        <dbReference type="EMBL" id="GHF59319.1"/>
    </source>
</evidence>
<proteinExistence type="predicted"/>
<dbReference type="CDD" id="cd07377">
    <property type="entry name" value="WHTH_GntR"/>
    <property type="match status" value="1"/>
</dbReference>
<dbReference type="SUPFAM" id="SSF46785">
    <property type="entry name" value="Winged helix' DNA-binding domain"/>
    <property type="match status" value="1"/>
</dbReference>
<reference evidence="5" key="4">
    <citation type="submission" date="2024-05" db="EMBL/GenBank/DDBJ databases">
        <authorList>
            <person name="Sun Q."/>
            <person name="Zhou Y."/>
        </authorList>
    </citation>
    <scope>NUCLEOTIDE SEQUENCE</scope>
    <source>
        <strain evidence="5">CGMCC 1.18437</strain>
    </source>
</reference>
<dbReference type="EMBL" id="BNAJ01000013">
    <property type="protein sequence ID" value="GHF59319.1"/>
    <property type="molecule type" value="Genomic_DNA"/>
</dbReference>
<dbReference type="InterPro" id="IPR036390">
    <property type="entry name" value="WH_DNA-bd_sf"/>
</dbReference>
<dbReference type="Proteomes" id="UP000619376">
    <property type="component" value="Unassembled WGS sequence"/>
</dbReference>
<dbReference type="PANTHER" id="PTHR38445">
    <property type="entry name" value="HTH-TYPE TRANSCRIPTIONAL REPRESSOR YTRA"/>
    <property type="match status" value="1"/>
</dbReference>
<evidence type="ECO:0000256" key="3">
    <source>
        <dbReference type="ARBA" id="ARBA00023163"/>
    </source>
</evidence>
<evidence type="ECO:0000313" key="7">
    <source>
        <dbReference type="Proteomes" id="UP000539473"/>
    </source>
</evidence>
<evidence type="ECO:0000259" key="4">
    <source>
        <dbReference type="PROSITE" id="PS50949"/>
    </source>
</evidence>
<dbReference type="RefSeq" id="WP_184114826.1">
    <property type="nucleotide sequence ID" value="NZ_BNAJ01000013.1"/>
</dbReference>
<reference evidence="5" key="1">
    <citation type="journal article" date="2014" name="Int. J. Syst. Evol. Microbiol.">
        <title>Complete genome of a new Firmicutes species belonging to the dominant human colonic microbiota ('Ruminococcus bicirculans') reveals two chromosomes and a selective capacity to utilize plant glucans.</title>
        <authorList>
            <consortium name="NISC Comparative Sequencing Program"/>
            <person name="Wegmann U."/>
            <person name="Louis P."/>
            <person name="Goesmann A."/>
            <person name="Henrissat B."/>
            <person name="Duncan S.H."/>
            <person name="Flint H.J."/>
        </authorList>
    </citation>
    <scope>NUCLEOTIDE SEQUENCE</scope>
    <source>
        <strain evidence="5">CGMCC 1.18437</strain>
    </source>
</reference>
<dbReference type="PROSITE" id="PS50949">
    <property type="entry name" value="HTH_GNTR"/>
    <property type="match status" value="1"/>
</dbReference>
<dbReference type="EMBL" id="JACHFK010000012">
    <property type="protein sequence ID" value="MBB5378382.1"/>
    <property type="molecule type" value="Genomic_DNA"/>
</dbReference>